<sequence length="355" mass="37517">MKRLFIGPVLTAIAVLSLLAAAIVPKAAAASQFADVKPAAWYETALTWAADGGIVSGYLNGTFRPLAVTTEAEFLVMLLRATESESIRPLRKGEAWYTPYYEKAAEFRLPLSLANYGKAITRGLVARLIAASLGRQLDTVSAVKFMLSTKLSNGKTASTVEGYKADAFLNRAEAVSLIYRVYLYREQLEAETDPSKEETAGSDVGGGNSGPISGPGNGNGSRPEDPVRAADNLPQRTANLQDSLRALGLASEATTQGIAVNHPDRNGSGAVLDPSGEYGGTMQILDDGNTAVLSSARALLQFAGVAIDEPSFRSMIDQVKTSGANAAIKIGNQMVTFARNTTPGQLTVSYTLFDS</sequence>
<comment type="caution">
    <text evidence="4">The sequence shown here is derived from an EMBL/GenBank/DDBJ whole genome shotgun (WGS) entry which is preliminary data.</text>
</comment>
<organism evidence="4 5">
    <name type="scientific">Cohnella suwonensis</name>
    <dbReference type="NCBI Taxonomy" id="696072"/>
    <lineage>
        <taxon>Bacteria</taxon>
        <taxon>Bacillati</taxon>
        <taxon>Bacillota</taxon>
        <taxon>Bacilli</taxon>
        <taxon>Bacillales</taxon>
        <taxon>Paenibacillaceae</taxon>
        <taxon>Cohnella</taxon>
    </lineage>
</organism>
<feature type="domain" description="SLH" evidence="3">
    <location>
        <begin position="29"/>
        <end position="92"/>
    </location>
</feature>
<feature type="compositionally biased region" description="Gly residues" evidence="1">
    <location>
        <begin position="203"/>
        <end position="219"/>
    </location>
</feature>
<dbReference type="InterPro" id="IPR001119">
    <property type="entry name" value="SLH_dom"/>
</dbReference>
<accession>A0ABW0M1W1</accession>
<evidence type="ECO:0000313" key="4">
    <source>
        <dbReference type="EMBL" id="MFC5470976.1"/>
    </source>
</evidence>
<feature type="region of interest" description="Disordered" evidence="1">
    <location>
        <begin position="190"/>
        <end position="229"/>
    </location>
</feature>
<reference evidence="5" key="1">
    <citation type="journal article" date="2019" name="Int. J. Syst. Evol. Microbiol.">
        <title>The Global Catalogue of Microorganisms (GCM) 10K type strain sequencing project: providing services to taxonomists for standard genome sequencing and annotation.</title>
        <authorList>
            <consortium name="The Broad Institute Genomics Platform"/>
            <consortium name="The Broad Institute Genome Sequencing Center for Infectious Disease"/>
            <person name="Wu L."/>
            <person name="Ma J."/>
        </authorList>
    </citation>
    <scope>NUCLEOTIDE SEQUENCE [LARGE SCALE GENOMIC DNA]</scope>
    <source>
        <strain evidence="5">CCUG 57113</strain>
    </source>
</reference>
<dbReference type="PROSITE" id="PS51272">
    <property type="entry name" value="SLH"/>
    <property type="match status" value="1"/>
</dbReference>
<feature type="signal peptide" evidence="2">
    <location>
        <begin position="1"/>
        <end position="29"/>
    </location>
</feature>
<gene>
    <name evidence="4" type="ORF">ACFPPD_20005</name>
</gene>
<proteinExistence type="predicted"/>
<dbReference type="EMBL" id="JBHSMH010000082">
    <property type="protein sequence ID" value="MFC5470976.1"/>
    <property type="molecule type" value="Genomic_DNA"/>
</dbReference>
<feature type="chain" id="PRO_5047500776" evidence="2">
    <location>
        <begin position="30"/>
        <end position="355"/>
    </location>
</feature>
<name>A0ABW0M1W1_9BACL</name>
<dbReference type="RefSeq" id="WP_209748135.1">
    <property type="nucleotide sequence ID" value="NZ_JBHSMH010000082.1"/>
</dbReference>
<evidence type="ECO:0000256" key="2">
    <source>
        <dbReference type="SAM" id="SignalP"/>
    </source>
</evidence>
<keyword evidence="5" id="KW-1185">Reference proteome</keyword>
<dbReference type="Pfam" id="PF00395">
    <property type="entry name" value="SLH"/>
    <property type="match status" value="1"/>
</dbReference>
<protein>
    <submittedName>
        <fullName evidence="4">S-layer homology domain-containing protein</fullName>
    </submittedName>
</protein>
<evidence type="ECO:0000313" key="5">
    <source>
        <dbReference type="Proteomes" id="UP001596105"/>
    </source>
</evidence>
<evidence type="ECO:0000256" key="1">
    <source>
        <dbReference type="SAM" id="MobiDB-lite"/>
    </source>
</evidence>
<evidence type="ECO:0000259" key="3">
    <source>
        <dbReference type="PROSITE" id="PS51272"/>
    </source>
</evidence>
<dbReference type="Proteomes" id="UP001596105">
    <property type="component" value="Unassembled WGS sequence"/>
</dbReference>
<keyword evidence="2" id="KW-0732">Signal</keyword>